<feature type="domain" description="EamA" evidence="9">
    <location>
        <begin position="150"/>
        <end position="279"/>
    </location>
</feature>
<evidence type="ECO:0000256" key="3">
    <source>
        <dbReference type="ARBA" id="ARBA00022448"/>
    </source>
</evidence>
<dbReference type="GO" id="GO:0005886">
    <property type="term" value="C:plasma membrane"/>
    <property type="evidence" value="ECO:0007669"/>
    <property type="project" value="UniProtKB-SubCell"/>
</dbReference>
<evidence type="ECO:0000313" key="10">
    <source>
        <dbReference type="EMBL" id="SEO30330.1"/>
    </source>
</evidence>
<feature type="transmembrane region" description="Helical" evidence="8">
    <location>
        <begin position="236"/>
        <end position="257"/>
    </location>
</feature>
<accession>A0A1H8NL34</accession>
<dbReference type="RefSeq" id="WP_093115868.1">
    <property type="nucleotide sequence ID" value="NZ_FODS01000003.1"/>
</dbReference>
<dbReference type="SUPFAM" id="SSF103481">
    <property type="entry name" value="Multidrug resistance efflux transporter EmrE"/>
    <property type="match status" value="2"/>
</dbReference>
<gene>
    <name evidence="10" type="ORF">SAMN04490248_103243</name>
</gene>
<feature type="domain" description="EamA" evidence="9">
    <location>
        <begin position="6"/>
        <end position="141"/>
    </location>
</feature>
<keyword evidence="3" id="KW-0813">Transport</keyword>
<dbReference type="NCBIfam" id="TIGR00688">
    <property type="entry name" value="rarD"/>
    <property type="match status" value="1"/>
</dbReference>
<feature type="transmembrane region" description="Helical" evidence="8">
    <location>
        <begin position="7"/>
        <end position="25"/>
    </location>
</feature>
<evidence type="ECO:0000256" key="6">
    <source>
        <dbReference type="ARBA" id="ARBA00022989"/>
    </source>
</evidence>
<dbReference type="PANTHER" id="PTHR22911">
    <property type="entry name" value="ACYL-MALONYL CONDENSING ENZYME-RELATED"/>
    <property type="match status" value="1"/>
</dbReference>
<evidence type="ECO:0000256" key="8">
    <source>
        <dbReference type="SAM" id="Phobius"/>
    </source>
</evidence>
<proteinExistence type="inferred from homology"/>
<dbReference type="InterPro" id="IPR000620">
    <property type="entry name" value="EamA_dom"/>
</dbReference>
<keyword evidence="7 8" id="KW-0472">Membrane</keyword>
<dbReference type="OrthoDB" id="369870at2"/>
<protein>
    <submittedName>
        <fullName evidence="10">Chloramphenicol-sensitive protein RarD</fullName>
    </submittedName>
</protein>
<keyword evidence="6 8" id="KW-1133">Transmembrane helix</keyword>
<keyword evidence="5 8" id="KW-0812">Transmembrane</keyword>
<sequence length="303" mass="32092">MDQARAGVLAMVAACMIWGLSPLYYKLLAHLPPIEVLAHRTIWSAVLFTGVLALQGRLGLLRAALSDRRTVIVVAAALSISTNWFLFIWSIGSGHATEASMGYFLFPLVAVVIGRVTFGETLGPMQMVAVGLALTAVTILTWGLGVAPWIALSLAFSFGAYGLFKKRLDLGPVVSVTGEVWLLGPVGLLVLAVIHGQGGGGFGADWGDSGLLMLSGALTATPLILFSFAARRVRMATVGVVQYLNPTLQFLCATLIFAEPFGIWHGIAFPLIWVALAIYTYAGWRQDRAAARAASSVSTSAAT</sequence>
<feature type="transmembrane region" description="Helical" evidence="8">
    <location>
        <begin position="176"/>
        <end position="198"/>
    </location>
</feature>
<feature type="transmembrane region" description="Helical" evidence="8">
    <location>
        <begin position="210"/>
        <end position="229"/>
    </location>
</feature>
<dbReference type="PANTHER" id="PTHR22911:SF137">
    <property type="entry name" value="SOLUTE CARRIER FAMILY 35 MEMBER G2-RELATED"/>
    <property type="match status" value="1"/>
</dbReference>
<keyword evidence="11" id="KW-1185">Reference proteome</keyword>
<reference evidence="10 11" key="1">
    <citation type="submission" date="2016-10" db="EMBL/GenBank/DDBJ databases">
        <authorList>
            <person name="de Groot N.N."/>
        </authorList>
    </citation>
    <scope>NUCLEOTIDE SEQUENCE [LARGE SCALE GENOMIC DNA]</scope>
    <source>
        <strain evidence="10 11">DSM 27842</strain>
    </source>
</reference>
<dbReference type="InterPro" id="IPR037185">
    <property type="entry name" value="EmrE-like"/>
</dbReference>
<dbReference type="EMBL" id="FODS01000003">
    <property type="protein sequence ID" value="SEO30330.1"/>
    <property type="molecule type" value="Genomic_DNA"/>
</dbReference>
<organism evidence="10 11">
    <name type="scientific">Salinihabitans flavidus</name>
    <dbReference type="NCBI Taxonomy" id="569882"/>
    <lineage>
        <taxon>Bacteria</taxon>
        <taxon>Pseudomonadati</taxon>
        <taxon>Pseudomonadota</taxon>
        <taxon>Alphaproteobacteria</taxon>
        <taxon>Rhodobacterales</taxon>
        <taxon>Roseobacteraceae</taxon>
        <taxon>Salinihabitans</taxon>
    </lineage>
</organism>
<feature type="transmembrane region" description="Helical" evidence="8">
    <location>
        <begin position="70"/>
        <end position="89"/>
    </location>
</feature>
<dbReference type="InterPro" id="IPR004626">
    <property type="entry name" value="RarD"/>
</dbReference>
<dbReference type="AlphaFoldDB" id="A0A1H8NL34"/>
<evidence type="ECO:0000256" key="5">
    <source>
        <dbReference type="ARBA" id="ARBA00022692"/>
    </source>
</evidence>
<name>A0A1H8NL34_9RHOB</name>
<feature type="transmembrane region" description="Helical" evidence="8">
    <location>
        <begin position="101"/>
        <end position="118"/>
    </location>
</feature>
<evidence type="ECO:0000256" key="4">
    <source>
        <dbReference type="ARBA" id="ARBA00022475"/>
    </source>
</evidence>
<comment type="similarity">
    <text evidence="2">Belongs to the EamA transporter family.</text>
</comment>
<dbReference type="STRING" id="569882.SAMN04490248_103243"/>
<keyword evidence="4" id="KW-1003">Cell membrane</keyword>
<dbReference type="Proteomes" id="UP000198893">
    <property type="component" value="Unassembled WGS sequence"/>
</dbReference>
<evidence type="ECO:0000313" key="11">
    <source>
        <dbReference type="Proteomes" id="UP000198893"/>
    </source>
</evidence>
<feature type="transmembrane region" description="Helical" evidence="8">
    <location>
        <begin position="148"/>
        <end position="164"/>
    </location>
</feature>
<comment type="subcellular location">
    <subcellularLocation>
        <location evidence="1">Cell membrane</location>
        <topology evidence="1">Multi-pass membrane protein</topology>
    </subcellularLocation>
</comment>
<dbReference type="Pfam" id="PF00892">
    <property type="entry name" value="EamA"/>
    <property type="match status" value="2"/>
</dbReference>
<feature type="transmembrane region" description="Helical" evidence="8">
    <location>
        <begin position="263"/>
        <end position="282"/>
    </location>
</feature>
<evidence type="ECO:0000256" key="1">
    <source>
        <dbReference type="ARBA" id="ARBA00004651"/>
    </source>
</evidence>
<evidence type="ECO:0000256" key="2">
    <source>
        <dbReference type="ARBA" id="ARBA00007362"/>
    </source>
</evidence>
<evidence type="ECO:0000256" key="7">
    <source>
        <dbReference type="ARBA" id="ARBA00023136"/>
    </source>
</evidence>
<evidence type="ECO:0000259" key="9">
    <source>
        <dbReference type="Pfam" id="PF00892"/>
    </source>
</evidence>